<evidence type="ECO:0000259" key="7">
    <source>
        <dbReference type="PROSITE" id="PS50922"/>
    </source>
</evidence>
<dbReference type="GO" id="GO:0046513">
    <property type="term" value="P:ceramide biosynthetic process"/>
    <property type="evidence" value="ECO:0007669"/>
    <property type="project" value="InterPro"/>
</dbReference>
<dbReference type="PANTHER" id="PTHR12560">
    <property type="entry name" value="LONGEVITY ASSURANCE FACTOR 1 LAG1"/>
    <property type="match status" value="1"/>
</dbReference>
<evidence type="ECO:0000313" key="9">
    <source>
        <dbReference type="Proteomes" id="UP000039865"/>
    </source>
</evidence>
<evidence type="ECO:0000256" key="6">
    <source>
        <dbReference type="SAM" id="Phobius"/>
    </source>
</evidence>
<feature type="transmembrane region" description="Helical" evidence="6">
    <location>
        <begin position="180"/>
        <end position="196"/>
    </location>
</feature>
<dbReference type="EMBL" id="CCKQ01002943">
    <property type="protein sequence ID" value="CDW74039.1"/>
    <property type="molecule type" value="Genomic_DNA"/>
</dbReference>
<gene>
    <name evidence="8" type="primary">Contig11208.g11971</name>
    <name evidence="8" type="ORF">STYLEM_3032</name>
</gene>
<evidence type="ECO:0000256" key="4">
    <source>
        <dbReference type="ARBA" id="ARBA00023136"/>
    </source>
</evidence>
<feature type="transmembrane region" description="Helical" evidence="6">
    <location>
        <begin position="6"/>
        <end position="26"/>
    </location>
</feature>
<dbReference type="GO" id="GO:0050291">
    <property type="term" value="F:sphingosine N-acyltransferase activity"/>
    <property type="evidence" value="ECO:0007669"/>
    <property type="project" value="InterPro"/>
</dbReference>
<evidence type="ECO:0000313" key="8">
    <source>
        <dbReference type="EMBL" id="CDW74039.1"/>
    </source>
</evidence>
<dbReference type="Pfam" id="PF03798">
    <property type="entry name" value="TRAM_LAG1_CLN8"/>
    <property type="match status" value="1"/>
</dbReference>
<dbReference type="InterPro" id="IPR016439">
    <property type="entry name" value="Lag1/Lac1-like"/>
</dbReference>
<dbReference type="GO" id="GO:0005783">
    <property type="term" value="C:endoplasmic reticulum"/>
    <property type="evidence" value="ECO:0007669"/>
    <property type="project" value="TreeGrafter"/>
</dbReference>
<keyword evidence="4 5" id="KW-0472">Membrane</keyword>
<accession>A0A077ZVY6</accession>
<dbReference type="PROSITE" id="PS50922">
    <property type="entry name" value="TLC"/>
    <property type="match status" value="1"/>
</dbReference>
<keyword evidence="2 5" id="KW-0812">Transmembrane</keyword>
<dbReference type="InParanoid" id="A0A077ZVY6"/>
<keyword evidence="3 6" id="KW-1133">Transmembrane helix</keyword>
<feature type="transmembrane region" description="Helical" evidence="6">
    <location>
        <begin position="47"/>
        <end position="69"/>
    </location>
</feature>
<dbReference type="InterPro" id="IPR006634">
    <property type="entry name" value="TLC-dom"/>
</dbReference>
<reference evidence="8 9" key="1">
    <citation type="submission" date="2014-06" db="EMBL/GenBank/DDBJ databases">
        <authorList>
            <person name="Swart Estienne"/>
        </authorList>
    </citation>
    <scope>NUCLEOTIDE SEQUENCE [LARGE SCALE GENOMIC DNA]</scope>
    <source>
        <strain evidence="8 9">130c</strain>
    </source>
</reference>
<feature type="transmembrane region" description="Helical" evidence="6">
    <location>
        <begin position="100"/>
        <end position="117"/>
    </location>
</feature>
<evidence type="ECO:0000256" key="5">
    <source>
        <dbReference type="PROSITE-ProRule" id="PRU00205"/>
    </source>
</evidence>
<evidence type="ECO:0000256" key="2">
    <source>
        <dbReference type="ARBA" id="ARBA00022692"/>
    </source>
</evidence>
<dbReference type="PANTHER" id="PTHR12560:SF0">
    <property type="entry name" value="LD18904P"/>
    <property type="match status" value="1"/>
</dbReference>
<keyword evidence="9" id="KW-1185">Reference proteome</keyword>
<protein>
    <submittedName>
        <fullName evidence="8">Asc1-like protein</fullName>
    </submittedName>
</protein>
<dbReference type="AlphaFoldDB" id="A0A077ZVY6"/>
<feature type="domain" description="TLC" evidence="7">
    <location>
        <begin position="91"/>
        <end position="304"/>
    </location>
</feature>
<feature type="transmembrane region" description="Helical" evidence="6">
    <location>
        <begin position="274"/>
        <end position="300"/>
    </location>
</feature>
<proteinExistence type="predicted"/>
<organism evidence="8 9">
    <name type="scientific">Stylonychia lemnae</name>
    <name type="common">Ciliate</name>
    <dbReference type="NCBI Taxonomy" id="5949"/>
    <lineage>
        <taxon>Eukaryota</taxon>
        <taxon>Sar</taxon>
        <taxon>Alveolata</taxon>
        <taxon>Ciliophora</taxon>
        <taxon>Intramacronucleata</taxon>
        <taxon>Spirotrichea</taxon>
        <taxon>Stichotrichia</taxon>
        <taxon>Sporadotrichida</taxon>
        <taxon>Oxytrichidae</taxon>
        <taxon>Stylonychinae</taxon>
        <taxon>Stylonychia</taxon>
    </lineage>
</organism>
<dbReference type="OMA" id="RQYLIMT"/>
<dbReference type="GO" id="GO:0016020">
    <property type="term" value="C:membrane"/>
    <property type="evidence" value="ECO:0007669"/>
    <property type="project" value="UniProtKB-SubCell"/>
</dbReference>
<evidence type="ECO:0000256" key="1">
    <source>
        <dbReference type="ARBA" id="ARBA00004141"/>
    </source>
</evidence>
<dbReference type="Proteomes" id="UP000039865">
    <property type="component" value="Unassembled WGS sequence"/>
</dbReference>
<name>A0A077ZVY6_STYLE</name>
<evidence type="ECO:0000256" key="3">
    <source>
        <dbReference type="ARBA" id="ARBA00022989"/>
    </source>
</evidence>
<feature type="transmembrane region" description="Helical" evidence="6">
    <location>
        <begin position="232"/>
        <end position="254"/>
    </location>
</feature>
<sequence>MEIKDYLFYFLALVAFPISIYQGVKLREYVNYIKDEKPDCTHTNPQFLQLFFGTWVVIINFMIPVQFVAKSLFLKVLPQKKFPIGSSTRDTKAQIIAERVFRFFVYCGTSLALFWNLKQSNFMHKGLMGSEENPQYFTNYPCQQLPNFIDDLYVIKLSYHTFEMVYNCIAHRHRRDFSEFLLHHIITIALVGVSYCTNCLPVGTVIMLIMDGSDIFVALFKMCVDVNEIVQNVVFGIMASTWFYSRIYFFPIYVMKPFYDQAWFHEHPVAQPVARFLIVFLGILQVLNVFWFYLMITGLIRRLNVKKYKKDQIQFKVE</sequence>
<dbReference type="SMART" id="SM00724">
    <property type="entry name" value="TLC"/>
    <property type="match status" value="1"/>
</dbReference>
<comment type="subcellular location">
    <subcellularLocation>
        <location evidence="1">Membrane</location>
        <topology evidence="1">Multi-pass membrane protein</topology>
    </subcellularLocation>
</comment>
<dbReference type="OrthoDB" id="537032at2759"/>